<evidence type="ECO:0000259" key="1">
    <source>
        <dbReference type="Pfam" id="PF00149"/>
    </source>
</evidence>
<sequence length="500" mass="56220">MFKRREFIKSLGLSSVAWLGMGDAVFAGVQKELPVLDLPTLFSPIRIKGKVSAAGKGLAGVSVSDGRIVAQTNANGDFELISGSDRDFVFVSMPSGYEIQKQANGSASFFQKIDKAKAEQSFQFELKKAGSPDENHHFLLLSDTQIQDEYDANQLLTVSAPDVQRTIAFLGDPNLFGIGCGDLVYDKLELFKEYNQSIQMYDIPFFQVVGNHDLDFGGRSDATTTGTFKGHFGPTYYSWNRGEVHYVVLDDVFYLGRIGAGTKYIGHIPEEQLAWLEQDLKAVEKGKTVVIALHIPAYTGAVTRYPERDTLGGTVSNREHLYRMLEGYQAHILSGHTHFNDNMISGHVYEHCHGTVCGAWWSGPICYDGTPNGYAIYEARGSELRWQYKGTGLDINEQFRVYETGRHRDFPEQMAINCWNYDPDWEISWYEDGVKKGAPQKIVALDPWSVELHSGPDLPARRSWVEPQLNDHMFFFKPESRGNLVVEAKDRFGKVYSKKI</sequence>
<reference evidence="4 5" key="1">
    <citation type="submission" date="2021-03" db="EMBL/GenBank/DDBJ databases">
        <title>novel species isolated from a fishpond in China.</title>
        <authorList>
            <person name="Lu H."/>
            <person name="Cai Z."/>
        </authorList>
    </citation>
    <scope>NUCLEOTIDE SEQUENCE [LARGE SCALE GENOMIC DNA]</scope>
    <source>
        <strain evidence="4 5">H41</strain>
    </source>
</reference>
<keyword evidence="5" id="KW-1185">Reference proteome</keyword>
<comment type="caution">
    <text evidence="4">The sequence shown here is derived from an EMBL/GenBank/DDBJ whole genome shotgun (WGS) entry which is preliminary data.</text>
</comment>
<evidence type="ECO:0000313" key="5">
    <source>
        <dbReference type="Proteomes" id="UP000664317"/>
    </source>
</evidence>
<protein>
    <submittedName>
        <fullName evidence="4">Calcineurin-like phosphoesterase C-terminal domain-containing protein</fullName>
    </submittedName>
</protein>
<accession>A0ABS3C2W9</accession>
<evidence type="ECO:0000313" key="4">
    <source>
        <dbReference type="EMBL" id="MBN7811467.1"/>
    </source>
</evidence>
<dbReference type="InterPro" id="IPR051918">
    <property type="entry name" value="STPP_CPPED1"/>
</dbReference>
<dbReference type="Pfam" id="PF16371">
    <property type="entry name" value="MetallophosN"/>
    <property type="match status" value="1"/>
</dbReference>
<dbReference type="InterPro" id="IPR004843">
    <property type="entry name" value="Calcineurin-like_PHP"/>
</dbReference>
<organism evidence="4 5">
    <name type="scientific">Algoriphagus oliviformis</name>
    <dbReference type="NCBI Taxonomy" id="2811231"/>
    <lineage>
        <taxon>Bacteria</taxon>
        <taxon>Pseudomonadati</taxon>
        <taxon>Bacteroidota</taxon>
        <taxon>Cytophagia</taxon>
        <taxon>Cytophagales</taxon>
        <taxon>Cyclobacteriaceae</taxon>
        <taxon>Algoriphagus</taxon>
    </lineage>
</organism>
<dbReference type="PANTHER" id="PTHR43143:SF1">
    <property type="entry name" value="SERINE_THREONINE-PROTEIN PHOSPHATASE CPPED1"/>
    <property type="match status" value="1"/>
</dbReference>
<dbReference type="Pfam" id="PF16370">
    <property type="entry name" value="MetallophosC"/>
    <property type="match status" value="1"/>
</dbReference>
<dbReference type="InterPro" id="IPR032285">
    <property type="entry name" value="Metallophos_N"/>
</dbReference>
<gene>
    <name evidence="4" type="ORF">J0A68_10905</name>
</gene>
<evidence type="ECO:0000259" key="2">
    <source>
        <dbReference type="Pfam" id="PF16370"/>
    </source>
</evidence>
<dbReference type="InterPro" id="IPR032288">
    <property type="entry name" value="Metallophos_C"/>
</dbReference>
<dbReference type="Pfam" id="PF00149">
    <property type="entry name" value="Metallophos"/>
    <property type="match status" value="1"/>
</dbReference>
<dbReference type="SUPFAM" id="SSF56300">
    <property type="entry name" value="Metallo-dependent phosphatases"/>
    <property type="match status" value="1"/>
</dbReference>
<dbReference type="PANTHER" id="PTHR43143">
    <property type="entry name" value="METALLOPHOSPHOESTERASE, CALCINEURIN SUPERFAMILY"/>
    <property type="match status" value="1"/>
</dbReference>
<feature type="domain" description="Calcineurin-like phosphoesterase N-terminal" evidence="3">
    <location>
        <begin position="49"/>
        <end position="125"/>
    </location>
</feature>
<feature type="domain" description="Calcineurin-like phosphoesterase C-terminal" evidence="2">
    <location>
        <begin position="350"/>
        <end position="496"/>
    </location>
</feature>
<proteinExistence type="predicted"/>
<feature type="domain" description="Calcineurin-like phosphoesterase" evidence="1">
    <location>
        <begin position="137"/>
        <end position="338"/>
    </location>
</feature>
<dbReference type="RefSeq" id="WP_206578250.1">
    <property type="nucleotide sequence ID" value="NZ_JAFKCT010000004.1"/>
</dbReference>
<dbReference type="EMBL" id="JAFKCT010000004">
    <property type="protein sequence ID" value="MBN7811467.1"/>
    <property type="molecule type" value="Genomic_DNA"/>
</dbReference>
<dbReference type="InterPro" id="IPR029052">
    <property type="entry name" value="Metallo-depent_PP-like"/>
</dbReference>
<evidence type="ECO:0000259" key="3">
    <source>
        <dbReference type="Pfam" id="PF16371"/>
    </source>
</evidence>
<dbReference type="Proteomes" id="UP000664317">
    <property type="component" value="Unassembled WGS sequence"/>
</dbReference>
<name>A0ABS3C2W9_9BACT</name>
<dbReference type="Gene3D" id="3.60.21.10">
    <property type="match status" value="1"/>
</dbReference>